<proteinExistence type="predicted"/>
<feature type="domain" description="D,L-carboxypeptidase peptidase" evidence="1">
    <location>
        <begin position="1"/>
        <end position="263"/>
    </location>
</feature>
<gene>
    <name evidence="3" type="ORF">MNB_SM-6-1453</name>
</gene>
<dbReference type="Gene3D" id="3.40.630.10">
    <property type="entry name" value="Zn peptidases"/>
    <property type="match status" value="1"/>
</dbReference>
<protein>
    <submittedName>
        <fullName evidence="3">Putative periplasmic protein</fullName>
    </submittedName>
</protein>
<organism evidence="3">
    <name type="scientific">hydrothermal vent metagenome</name>
    <dbReference type="NCBI Taxonomy" id="652676"/>
    <lineage>
        <taxon>unclassified sequences</taxon>
        <taxon>metagenomes</taxon>
        <taxon>ecological metagenomes</taxon>
    </lineage>
</organism>
<dbReference type="AlphaFoldDB" id="A0A1W1BX55"/>
<feature type="domain" description="Metallo-carboxypeptidase C-terminal" evidence="2">
    <location>
        <begin position="338"/>
        <end position="430"/>
    </location>
</feature>
<dbReference type="InterPro" id="IPR031489">
    <property type="entry name" value="Peptidase_M99"/>
</dbReference>
<reference evidence="3" key="1">
    <citation type="submission" date="2016-10" db="EMBL/GenBank/DDBJ databases">
        <authorList>
            <person name="de Groot N.N."/>
        </authorList>
    </citation>
    <scope>NUCLEOTIDE SEQUENCE</scope>
</reference>
<sequence length="430" mass="49216">MKKLLMLFVLLYTPLLLASIQLIKKENNDSNTTLLVIGGIHGNEPGGYFAPAILAMHYTITSKNLWIVPNLNEDSIIANKRGIHGDMNRKFATIKKNDKDKATVDAIKKIILEKKVSLVLNLHDGHGFYRKKDQNSIFNPNAWGQTCVIDQCYLNKNKPFGNLNDIACTVKNNINKQLLQKHHTFNVKNTETKFKDEQMRLSLTYFAITHNKPAFAIETSKSLSSLSQKVFYQLLAIEEYMKIVGIGFHRDFNLNLKSIAKLIKDYGTLEINHNILLHLSDIKKSLSYIPIKSRSNTFSFSHLLGVVKKNKQGAYEVYIGNKKITTLHPQYFKMSQNCPQTYKIEADGKLISLKKASSFSVNDDFKIIKNKNYRVNVIGYYAKNRKDESNITISKKDLGTRYAIDKANTNYRIEFYKNNGFCSMITVKFK</sequence>
<evidence type="ECO:0000259" key="2">
    <source>
        <dbReference type="Pfam" id="PF17129"/>
    </source>
</evidence>
<dbReference type="Pfam" id="PF17129">
    <property type="entry name" value="Peptidase_M99_C"/>
    <property type="match status" value="1"/>
</dbReference>
<dbReference type="EMBL" id="FPHK01000030">
    <property type="protein sequence ID" value="SFV58188.1"/>
    <property type="molecule type" value="Genomic_DNA"/>
</dbReference>
<dbReference type="SUPFAM" id="SSF53187">
    <property type="entry name" value="Zn-dependent exopeptidases"/>
    <property type="match status" value="1"/>
</dbReference>
<dbReference type="Pfam" id="PF17033">
    <property type="entry name" value="Peptidase_M99"/>
    <property type="match status" value="1"/>
</dbReference>
<evidence type="ECO:0000259" key="1">
    <source>
        <dbReference type="Pfam" id="PF17033"/>
    </source>
</evidence>
<dbReference type="InterPro" id="IPR033397">
    <property type="entry name" value="Metallo_peptidase_C"/>
</dbReference>
<accession>A0A1W1BX55</accession>
<evidence type="ECO:0000313" key="3">
    <source>
        <dbReference type="EMBL" id="SFV58188.1"/>
    </source>
</evidence>
<name>A0A1W1BX55_9ZZZZ</name>